<dbReference type="EMBL" id="PCSU01000017">
    <property type="protein sequence ID" value="PIP56766.1"/>
    <property type="molecule type" value="Genomic_DNA"/>
</dbReference>
<organism evidence="1 2">
    <name type="scientific">candidate division WWE3 bacterium CG22_combo_CG10-13_8_21_14_all_39_12</name>
    <dbReference type="NCBI Taxonomy" id="1975094"/>
    <lineage>
        <taxon>Bacteria</taxon>
        <taxon>Katanobacteria</taxon>
    </lineage>
</organism>
<name>A0A2H0BGG8_UNCKA</name>
<protein>
    <submittedName>
        <fullName evidence="1">Uncharacterized protein</fullName>
    </submittedName>
</protein>
<comment type="caution">
    <text evidence="1">The sequence shown here is derived from an EMBL/GenBank/DDBJ whole genome shotgun (WGS) entry which is preliminary data.</text>
</comment>
<accession>A0A2H0BGG8</accession>
<evidence type="ECO:0000313" key="1">
    <source>
        <dbReference type="EMBL" id="PIP56766.1"/>
    </source>
</evidence>
<sequence length="403" mass="43933">MVFNSFPTTIFGEGLAPAQPLGIESNPGWGPIMEKITLSSQVLTQANTTQAPVVDPATLTERLYVPAISGQPGCAAQFTFLPSQTRVQNSDLCLLLPVSGLGLAIPASQSRQDPDTPGVYPYYMPNTHWTEKIGSIGATQNMDTNTQTLRPGTEYPTNIVTIKIKPHYSGDQDNPIIPDSLPDLSGMESMNILGSIRHPEALDAIDLERLNRGLNFFNNFKFKPFQVPATTPFHDILGVSSLTPAATGTVNPSDMVTIMPEELIIMNPMPGVLQVRVGFMFVEQDIPGSLLWTLHPLYLAMGDHHYMSIEFLWAQAWFTQTASEVDQHLKFQVVSRSDIQWVPESGPDTEMNVYMKIATIAGIGALIILTAGPDPSDVLWIGLLAKSGAWRNGVSPTIVTYGP</sequence>
<proteinExistence type="predicted"/>
<reference evidence="1 2" key="1">
    <citation type="submission" date="2017-09" db="EMBL/GenBank/DDBJ databases">
        <title>Depth-based differentiation of microbial function through sediment-hosted aquifers and enrichment of novel symbionts in the deep terrestrial subsurface.</title>
        <authorList>
            <person name="Probst A.J."/>
            <person name="Ladd B."/>
            <person name="Jarett J.K."/>
            <person name="Geller-Mcgrath D.E."/>
            <person name="Sieber C.M."/>
            <person name="Emerson J.B."/>
            <person name="Anantharaman K."/>
            <person name="Thomas B.C."/>
            <person name="Malmstrom R."/>
            <person name="Stieglmeier M."/>
            <person name="Klingl A."/>
            <person name="Woyke T."/>
            <person name="Ryan C.M."/>
            <person name="Banfield J.F."/>
        </authorList>
    </citation>
    <scope>NUCLEOTIDE SEQUENCE [LARGE SCALE GENOMIC DNA]</scope>
    <source>
        <strain evidence="1">CG22_combo_CG10-13_8_21_14_all_39_12</strain>
    </source>
</reference>
<dbReference type="Proteomes" id="UP000228495">
    <property type="component" value="Unassembled WGS sequence"/>
</dbReference>
<dbReference type="AlphaFoldDB" id="A0A2H0BGG8"/>
<gene>
    <name evidence="1" type="ORF">COX05_01320</name>
</gene>
<evidence type="ECO:0000313" key="2">
    <source>
        <dbReference type="Proteomes" id="UP000228495"/>
    </source>
</evidence>